<evidence type="ECO:0000256" key="3">
    <source>
        <dbReference type="ARBA" id="ARBA00006743"/>
    </source>
</evidence>
<dbReference type="Proteomes" id="UP000318065">
    <property type="component" value="Chromosome"/>
</dbReference>
<evidence type="ECO:0000256" key="5">
    <source>
        <dbReference type="ARBA" id="ARBA00022827"/>
    </source>
</evidence>
<evidence type="ECO:0000313" key="10">
    <source>
        <dbReference type="Proteomes" id="UP000318065"/>
    </source>
</evidence>
<reference evidence="9" key="1">
    <citation type="journal article" date="2019" name="Microbiol. Resour. Announc.">
        <title>Complete Genome Sequence of Rubrobacter xylanophilus Strain AA3-22, Isolated from Arima Onsen in Japan.</title>
        <authorList>
            <person name="Tomariguchi N."/>
            <person name="Miyazaki K."/>
        </authorList>
    </citation>
    <scope>NUCLEOTIDE SEQUENCE [LARGE SCALE GENOMIC DNA]</scope>
    <source>
        <strain evidence="9">AA3-22</strain>
    </source>
</reference>
<dbReference type="AlphaFoldDB" id="A0A510HK93"/>
<organism evidence="9 10">
    <name type="scientific">Rubrobacter xylanophilus</name>
    <dbReference type="NCBI Taxonomy" id="49319"/>
    <lineage>
        <taxon>Bacteria</taxon>
        <taxon>Bacillati</taxon>
        <taxon>Actinomycetota</taxon>
        <taxon>Rubrobacteria</taxon>
        <taxon>Rubrobacterales</taxon>
        <taxon>Rubrobacteraceae</taxon>
        <taxon>Rubrobacter</taxon>
    </lineage>
</organism>
<evidence type="ECO:0000256" key="7">
    <source>
        <dbReference type="ARBA" id="ARBA00048628"/>
    </source>
</evidence>
<dbReference type="GO" id="GO:0009086">
    <property type="term" value="P:methionine biosynthetic process"/>
    <property type="evidence" value="ECO:0007669"/>
    <property type="project" value="TreeGrafter"/>
</dbReference>
<accession>A0A510HK93</accession>
<dbReference type="InterPro" id="IPR029041">
    <property type="entry name" value="FAD-linked_oxidoreductase-like"/>
</dbReference>
<keyword evidence="4 8" id="KW-0285">Flavoprotein</keyword>
<evidence type="ECO:0000256" key="2">
    <source>
        <dbReference type="ARBA" id="ARBA00004777"/>
    </source>
</evidence>
<keyword evidence="10" id="KW-1185">Reference proteome</keyword>
<dbReference type="OrthoDB" id="9812555at2"/>
<comment type="catalytic activity">
    <reaction evidence="7">
        <text>(6S)-5-methyl-5,6,7,8-tetrahydrofolate + NAD(+) = (6R)-5,10-methylene-5,6,7,8-tetrahydrofolate + NADH + H(+)</text>
        <dbReference type="Rhea" id="RHEA:19821"/>
        <dbReference type="ChEBI" id="CHEBI:15378"/>
        <dbReference type="ChEBI" id="CHEBI:15636"/>
        <dbReference type="ChEBI" id="CHEBI:18608"/>
        <dbReference type="ChEBI" id="CHEBI:57540"/>
        <dbReference type="ChEBI" id="CHEBI:57945"/>
        <dbReference type="EC" id="1.5.1.54"/>
    </reaction>
    <physiologicalReaction direction="right-to-left" evidence="7">
        <dbReference type="Rhea" id="RHEA:19823"/>
    </physiologicalReaction>
</comment>
<dbReference type="EMBL" id="AP019791">
    <property type="protein sequence ID" value="BBL79023.1"/>
    <property type="molecule type" value="Genomic_DNA"/>
</dbReference>
<dbReference type="Pfam" id="PF02219">
    <property type="entry name" value="MTHFR"/>
    <property type="match status" value="1"/>
</dbReference>
<evidence type="ECO:0000256" key="4">
    <source>
        <dbReference type="ARBA" id="ARBA00022630"/>
    </source>
</evidence>
<dbReference type="Gene3D" id="3.20.20.220">
    <property type="match status" value="1"/>
</dbReference>
<dbReference type="GO" id="GO:0005829">
    <property type="term" value="C:cytosol"/>
    <property type="evidence" value="ECO:0007669"/>
    <property type="project" value="TreeGrafter"/>
</dbReference>
<comment type="pathway">
    <text evidence="2 8">One-carbon metabolism; tetrahydrofolate interconversion.</text>
</comment>
<dbReference type="UniPathway" id="UPA00193"/>
<keyword evidence="5 8" id="KW-0274">FAD</keyword>
<keyword evidence="6 8" id="KW-0560">Oxidoreductase</keyword>
<dbReference type="PANTHER" id="PTHR45754">
    <property type="entry name" value="METHYLENETETRAHYDROFOLATE REDUCTASE"/>
    <property type="match status" value="1"/>
</dbReference>
<dbReference type="SUPFAM" id="SSF51730">
    <property type="entry name" value="FAD-linked oxidoreductase"/>
    <property type="match status" value="1"/>
</dbReference>
<gene>
    <name evidence="9" type="ORF">RxyAA322_08770</name>
</gene>
<sequence length="291" mass="31757">MGDGLKGSGKGISALLRRLRYEIIPLEGIEEGVWEWVYEGERSPTLTITASPARGMGPTVELVRRLREGGYAGRALVPHLSARLIRDERHLEEIVARLKEAEVEEVFVVGGDAKEPAGKFRDALGLLEALKELGSPFERVGIAGYPEGHPFIEEKALMEALIEKSAHASYVVSQVCFDAGRVVKWVRKIRGLGVRLPVVVGVAAPIEAMRLARIATRIGVGESARFLRKQRGWLLRLLLPGKKAGLSYDASGFLEALVREGGGEGVSGIHLYTFNDLKSSVGWVRQEKGKG</sequence>
<dbReference type="PANTHER" id="PTHR45754:SF3">
    <property type="entry name" value="METHYLENETETRAHYDROFOLATE REDUCTASE (NADPH)"/>
    <property type="match status" value="1"/>
</dbReference>
<dbReference type="GO" id="GO:0071949">
    <property type="term" value="F:FAD binding"/>
    <property type="evidence" value="ECO:0007669"/>
    <property type="project" value="TreeGrafter"/>
</dbReference>
<evidence type="ECO:0000256" key="6">
    <source>
        <dbReference type="ARBA" id="ARBA00023002"/>
    </source>
</evidence>
<evidence type="ECO:0000256" key="8">
    <source>
        <dbReference type="RuleBase" id="RU003862"/>
    </source>
</evidence>
<dbReference type="GO" id="GO:0106312">
    <property type="term" value="F:methylenetetrahydrofolate reductase (NADH) activity"/>
    <property type="evidence" value="ECO:0007669"/>
    <property type="project" value="UniProtKB-EC"/>
</dbReference>
<dbReference type="InterPro" id="IPR003171">
    <property type="entry name" value="Mehydrof_redctse-like"/>
</dbReference>
<comment type="cofactor">
    <cofactor evidence="1 8">
        <name>FAD</name>
        <dbReference type="ChEBI" id="CHEBI:57692"/>
    </cofactor>
</comment>
<proteinExistence type="inferred from homology"/>
<dbReference type="GO" id="GO:0035999">
    <property type="term" value="P:tetrahydrofolate interconversion"/>
    <property type="evidence" value="ECO:0007669"/>
    <property type="project" value="UniProtKB-UniPathway"/>
</dbReference>
<comment type="similarity">
    <text evidence="3 8">Belongs to the methylenetetrahydrofolate reductase family.</text>
</comment>
<protein>
    <recommendedName>
        <fullName evidence="8">Methylenetetrahydrofolate reductase</fullName>
    </recommendedName>
</protein>
<name>A0A510HK93_9ACTN</name>
<evidence type="ECO:0000256" key="1">
    <source>
        <dbReference type="ARBA" id="ARBA00001974"/>
    </source>
</evidence>
<evidence type="ECO:0000313" key="9">
    <source>
        <dbReference type="EMBL" id="BBL79023.1"/>
    </source>
</evidence>